<evidence type="ECO:0000256" key="13">
    <source>
        <dbReference type="ARBA" id="ARBA00023002"/>
    </source>
</evidence>
<feature type="binding site" evidence="21">
    <location>
        <position position="222"/>
    </location>
    <ligand>
        <name>NADP(+)</name>
        <dbReference type="ChEBI" id="CHEBI:58349"/>
    </ligand>
</feature>
<keyword evidence="8 19" id="KW-0686">Riboflavin biosynthesis</keyword>
<keyword evidence="11 19" id="KW-0862">Zinc</keyword>
<dbReference type="Gene3D" id="3.40.140.10">
    <property type="entry name" value="Cytidine Deaminase, domain 2"/>
    <property type="match status" value="1"/>
</dbReference>
<dbReference type="InterPro" id="IPR004794">
    <property type="entry name" value="Eubact_RibD"/>
</dbReference>
<comment type="catalytic activity">
    <reaction evidence="17 19">
        <text>5-amino-6-(5-phospho-D-ribitylamino)uracil + NADP(+) = 5-amino-6-(5-phospho-D-ribosylamino)uracil + NADPH + H(+)</text>
        <dbReference type="Rhea" id="RHEA:17845"/>
        <dbReference type="ChEBI" id="CHEBI:15378"/>
        <dbReference type="ChEBI" id="CHEBI:57783"/>
        <dbReference type="ChEBI" id="CHEBI:58349"/>
        <dbReference type="ChEBI" id="CHEBI:58421"/>
        <dbReference type="ChEBI" id="CHEBI:58453"/>
        <dbReference type="EC" id="1.1.1.193"/>
    </reaction>
</comment>
<keyword evidence="12 19" id="KW-0521">NADP</keyword>
<comment type="cofactor">
    <cofactor evidence="19 22">
        <name>Zn(2+)</name>
        <dbReference type="ChEBI" id="CHEBI:29105"/>
    </cofactor>
    <text evidence="19 22">Binds 1 zinc ion.</text>
</comment>
<evidence type="ECO:0000256" key="12">
    <source>
        <dbReference type="ARBA" id="ARBA00022857"/>
    </source>
</evidence>
<dbReference type="HOGENOM" id="CLU_036590_1_2_9"/>
<evidence type="ECO:0000256" key="8">
    <source>
        <dbReference type="ARBA" id="ARBA00022619"/>
    </source>
</evidence>
<dbReference type="InterPro" id="IPR016192">
    <property type="entry name" value="APOBEC/CMP_deaminase_Zn-bd"/>
</dbReference>
<dbReference type="Proteomes" id="UP000010880">
    <property type="component" value="Chromosome"/>
</dbReference>
<evidence type="ECO:0000256" key="21">
    <source>
        <dbReference type="PIRSR" id="PIRSR006769-2"/>
    </source>
</evidence>
<dbReference type="InterPro" id="IPR024072">
    <property type="entry name" value="DHFR-like_dom_sf"/>
</dbReference>
<reference evidence="25" key="1">
    <citation type="submission" date="2012-02" db="EMBL/GenBank/DDBJ databases">
        <title>The complete genome of Halobacteroides halobius DSM 5150.</title>
        <authorList>
            <person name="Lucas S."/>
            <person name="Copeland A."/>
            <person name="Lapidus A."/>
            <person name="Glavina del Rio T."/>
            <person name="Dalin E."/>
            <person name="Tice H."/>
            <person name="Bruce D."/>
            <person name="Goodwin L."/>
            <person name="Pitluck S."/>
            <person name="Peters L."/>
            <person name="Mikhailova N."/>
            <person name="Gu W."/>
            <person name="Kyrpides N."/>
            <person name="Mavromatis K."/>
            <person name="Ivanova N."/>
            <person name="Brettin T."/>
            <person name="Detter J.C."/>
            <person name="Han C."/>
            <person name="Larimer F."/>
            <person name="Land M."/>
            <person name="Hauser L."/>
            <person name="Markowitz V."/>
            <person name="Cheng J.-F."/>
            <person name="Hugenholtz P."/>
            <person name="Woyke T."/>
            <person name="Wu D."/>
            <person name="Tindall B."/>
            <person name="Pomrenke H."/>
            <person name="Brambilla E."/>
            <person name="Klenk H.-P."/>
            <person name="Eisen J.A."/>
        </authorList>
    </citation>
    <scope>NUCLEOTIDE SEQUENCE [LARGE SCALE GENOMIC DNA]</scope>
    <source>
        <strain evidence="25">ATCC 35273 / DSM 5150 / MD-1</strain>
    </source>
</reference>
<dbReference type="NCBIfam" id="TIGR00326">
    <property type="entry name" value="eubact_ribD"/>
    <property type="match status" value="1"/>
</dbReference>
<dbReference type="InterPro" id="IPR002125">
    <property type="entry name" value="CMP_dCMP_dom"/>
</dbReference>
<dbReference type="PANTHER" id="PTHR38011">
    <property type="entry name" value="DIHYDROFOLATE REDUCTASE FAMILY PROTEIN (AFU_ORTHOLOGUE AFUA_8G06820)"/>
    <property type="match status" value="1"/>
</dbReference>
<name>L0K9T8_HALHC</name>
<dbReference type="InterPro" id="IPR050765">
    <property type="entry name" value="Riboflavin_Biosynth_HTPR"/>
</dbReference>
<dbReference type="eggNOG" id="COG0117">
    <property type="taxonomic scope" value="Bacteria"/>
</dbReference>
<feature type="binding site" evidence="21">
    <location>
        <position position="207"/>
    </location>
    <ligand>
        <name>substrate</name>
    </ligand>
</feature>
<evidence type="ECO:0000259" key="23">
    <source>
        <dbReference type="PROSITE" id="PS51747"/>
    </source>
</evidence>
<evidence type="ECO:0000256" key="5">
    <source>
        <dbReference type="ARBA" id="ARBA00007417"/>
    </source>
</evidence>
<evidence type="ECO:0000256" key="14">
    <source>
        <dbReference type="ARBA" id="ARBA00023268"/>
    </source>
</evidence>
<evidence type="ECO:0000256" key="6">
    <source>
        <dbReference type="ARBA" id="ARBA00009723"/>
    </source>
</evidence>
<feature type="binding site" evidence="21">
    <location>
        <position position="196"/>
    </location>
    <ligand>
        <name>NADP(+)</name>
        <dbReference type="ChEBI" id="CHEBI:58349"/>
    </ligand>
</feature>
<dbReference type="NCBIfam" id="TIGR00227">
    <property type="entry name" value="ribD_Cterm"/>
    <property type="match status" value="1"/>
</dbReference>
<feature type="binding site" evidence="21">
    <location>
        <position position="292"/>
    </location>
    <ligand>
        <name>substrate</name>
    </ligand>
</feature>
<feature type="active site" description="Proton donor" evidence="20">
    <location>
        <position position="52"/>
    </location>
</feature>
<keyword evidence="13 19" id="KW-0560">Oxidoreductase</keyword>
<evidence type="ECO:0000256" key="16">
    <source>
        <dbReference type="ARBA" id="ARBA00049020"/>
    </source>
</evidence>
<dbReference type="Pfam" id="PF01872">
    <property type="entry name" value="RibD_C"/>
    <property type="match status" value="1"/>
</dbReference>
<dbReference type="GO" id="GO:0008703">
    <property type="term" value="F:5-amino-6-(5-phosphoribosylamino)uracil reductase activity"/>
    <property type="evidence" value="ECO:0007669"/>
    <property type="project" value="UniProtKB-EC"/>
</dbReference>
<dbReference type="Pfam" id="PF00383">
    <property type="entry name" value="dCMP_cyt_deam_1"/>
    <property type="match status" value="1"/>
</dbReference>
<dbReference type="AlphaFoldDB" id="L0K9T8"/>
<evidence type="ECO:0000256" key="9">
    <source>
        <dbReference type="ARBA" id="ARBA00022723"/>
    </source>
</evidence>
<dbReference type="InterPro" id="IPR006401">
    <property type="entry name" value="Rib_reduct_arc"/>
</dbReference>
<evidence type="ECO:0000313" key="25">
    <source>
        <dbReference type="Proteomes" id="UP000010880"/>
    </source>
</evidence>
<dbReference type="RefSeq" id="WP_015326583.1">
    <property type="nucleotide sequence ID" value="NC_019978.1"/>
</dbReference>
<dbReference type="EMBL" id="CP003359">
    <property type="protein sequence ID" value="AGB40858.1"/>
    <property type="molecule type" value="Genomic_DNA"/>
</dbReference>
<dbReference type="GO" id="GO:0008270">
    <property type="term" value="F:zinc ion binding"/>
    <property type="evidence" value="ECO:0007669"/>
    <property type="project" value="InterPro"/>
</dbReference>
<comment type="pathway">
    <text evidence="2 19">Cofactor biosynthesis; riboflavin biosynthesis; 5-amino-6-(D-ribitylamino)uracil from GTP: step 2/4.</text>
</comment>
<dbReference type="PROSITE" id="PS00903">
    <property type="entry name" value="CYT_DCMP_DEAMINASES_1"/>
    <property type="match status" value="1"/>
</dbReference>
<comment type="catalytic activity">
    <reaction evidence="16">
        <text>2,5-diamino-6-(1-D-ribitylamino)pyrimidin-4(3H)-one 5'-phosphate + NADP(+) = 2,5-diamino-6-(1-D-ribosylamino)pyrimidin-4(3H)-one 5'-phosphate + NADPH + H(+)</text>
        <dbReference type="Rhea" id="RHEA:27278"/>
        <dbReference type="ChEBI" id="CHEBI:15378"/>
        <dbReference type="ChEBI" id="CHEBI:57783"/>
        <dbReference type="ChEBI" id="CHEBI:58349"/>
        <dbReference type="ChEBI" id="CHEBI:58890"/>
        <dbReference type="ChEBI" id="CHEBI:59545"/>
        <dbReference type="EC" id="1.1.1.302"/>
    </reaction>
</comment>
<dbReference type="KEGG" id="hhl:Halha_0892"/>
<feature type="binding site" evidence="22">
    <location>
        <position position="75"/>
    </location>
    <ligand>
        <name>Zn(2+)</name>
        <dbReference type="ChEBI" id="CHEBI:29105"/>
        <note>catalytic</note>
    </ligand>
</feature>
<dbReference type="EC" id="1.1.1.193" evidence="19"/>
<comment type="similarity">
    <text evidence="5 19">In the C-terminal section; belongs to the HTP reductase family.</text>
</comment>
<dbReference type="GO" id="GO:0050661">
    <property type="term" value="F:NADP binding"/>
    <property type="evidence" value="ECO:0007669"/>
    <property type="project" value="InterPro"/>
</dbReference>
<dbReference type="SUPFAM" id="SSF53597">
    <property type="entry name" value="Dihydrofolate reductase-like"/>
    <property type="match status" value="1"/>
</dbReference>
<evidence type="ECO:0000256" key="22">
    <source>
        <dbReference type="PIRSR" id="PIRSR006769-3"/>
    </source>
</evidence>
<keyword evidence="25" id="KW-1185">Reference proteome</keyword>
<dbReference type="Gene3D" id="3.40.430.10">
    <property type="entry name" value="Dihydrofolate Reductase, subunit A"/>
    <property type="match status" value="1"/>
</dbReference>
<dbReference type="PANTHER" id="PTHR38011:SF7">
    <property type="entry name" value="2,5-DIAMINO-6-RIBOSYLAMINO-4(3H)-PYRIMIDINONE 5'-PHOSPHATE REDUCTASE"/>
    <property type="match status" value="1"/>
</dbReference>
<protein>
    <recommendedName>
        <fullName evidence="19">Riboflavin biosynthesis protein RibD</fullName>
    </recommendedName>
    <domain>
        <recommendedName>
            <fullName evidence="19">Diaminohydroxyphosphoribosylaminopyrimidine deaminase</fullName>
            <shortName evidence="19">DRAP deaminase</shortName>
            <ecNumber evidence="19">3.5.4.26</ecNumber>
        </recommendedName>
        <alternativeName>
            <fullName evidence="19">Riboflavin-specific deaminase</fullName>
        </alternativeName>
    </domain>
    <domain>
        <recommendedName>
            <fullName evidence="19">5-amino-6-(5-phosphoribosylamino)uracil reductase</fullName>
            <ecNumber evidence="19">1.1.1.193</ecNumber>
        </recommendedName>
        <alternativeName>
            <fullName evidence="19">HTP reductase</fullName>
        </alternativeName>
    </domain>
</protein>
<feature type="binding site" evidence="21">
    <location>
        <position position="204"/>
    </location>
    <ligand>
        <name>substrate</name>
    </ligand>
</feature>
<comment type="subunit">
    <text evidence="7">Homodimer.</text>
</comment>
<dbReference type="FunFam" id="3.40.140.10:FF:000025">
    <property type="entry name" value="Riboflavin biosynthesis protein RibD"/>
    <property type="match status" value="1"/>
</dbReference>
<keyword evidence="9 19" id="KW-0479">Metal-binding</keyword>
<dbReference type="SUPFAM" id="SSF53927">
    <property type="entry name" value="Cytidine deaminase-like"/>
    <property type="match status" value="1"/>
</dbReference>
<dbReference type="GO" id="GO:0009231">
    <property type="term" value="P:riboflavin biosynthetic process"/>
    <property type="evidence" value="ECO:0007669"/>
    <property type="project" value="UniProtKB-UniPathway"/>
</dbReference>
<comment type="function">
    <text evidence="1 19">Converts 2,5-diamino-6-(ribosylamino)-4(3h)-pyrimidinone 5'-phosphate into 5-amino-6-(ribosylamino)-2,4(1h,3h)-pyrimidinedione 5'-phosphate.</text>
</comment>
<gene>
    <name evidence="24" type="ordered locus">Halha_0892</name>
</gene>
<feature type="domain" description="CMP/dCMP-type deaminase" evidence="23">
    <location>
        <begin position="1"/>
        <end position="123"/>
    </location>
</feature>
<dbReference type="GO" id="GO:0008835">
    <property type="term" value="F:diaminohydroxyphosphoribosylaminopyrimidine deaminase activity"/>
    <property type="evidence" value="ECO:0007669"/>
    <property type="project" value="UniProtKB-EC"/>
</dbReference>
<evidence type="ECO:0000256" key="4">
    <source>
        <dbReference type="ARBA" id="ARBA00005259"/>
    </source>
</evidence>
<evidence type="ECO:0000256" key="7">
    <source>
        <dbReference type="ARBA" id="ARBA00011738"/>
    </source>
</evidence>
<comment type="similarity">
    <text evidence="4 19">In the N-terminal section; belongs to the cytidine and deoxycytidylate deaminase family.</text>
</comment>
<evidence type="ECO:0000256" key="3">
    <source>
        <dbReference type="ARBA" id="ARBA00004910"/>
    </source>
</evidence>
<dbReference type="PIRSF" id="PIRSF006769">
    <property type="entry name" value="RibD"/>
    <property type="match status" value="1"/>
</dbReference>
<dbReference type="UniPathway" id="UPA00275">
    <property type="reaction ID" value="UER00401"/>
</dbReference>
<dbReference type="NCBIfam" id="TIGR01508">
    <property type="entry name" value="rib_reduct_arch"/>
    <property type="match status" value="1"/>
</dbReference>
<evidence type="ECO:0000256" key="15">
    <source>
        <dbReference type="ARBA" id="ARBA00047550"/>
    </source>
</evidence>
<dbReference type="InterPro" id="IPR011549">
    <property type="entry name" value="RibD_C"/>
</dbReference>
<dbReference type="PATRIC" id="fig|748449.3.peg.851"/>
<evidence type="ECO:0000256" key="18">
    <source>
        <dbReference type="ARBA" id="ARBA00049886"/>
    </source>
</evidence>
<sequence>MNDQQYMKQALRLAKQAQGRTSPNPLVGAIIVKEGEIIGQGYHHYAGGAHAEVNALEDAKEEVVGSTMYVTLEPCTHYGKTPPCTETIIEAGIKRVVIAMKDPNPKVAGQGVERLRRAGVEVDVGLLAVEAKELNEIFIKYITTKRPFVILKNAVTLDGKIATKTGDSKWITGTKSREFVHKLRDQVDAILVGIGTVLSDNPRLTTRLSQGGQDPIRIILDSKLRISSEAKVIKQESKAKTIVATTDQASLEKKEELEKNGVKVVKVGNKAVDLELLLEELGKQEITSLLVEGGSQVNASFWEANLVDKLYYFIAPKIIGGSEAISVVTGAGVEKVKDGVKLDIKTIKEVGDDILMIGYPDYK</sequence>
<feature type="binding site" evidence="22">
    <location>
        <position position="84"/>
    </location>
    <ligand>
        <name>Zn(2+)</name>
        <dbReference type="ChEBI" id="CHEBI:29105"/>
        <note>catalytic</note>
    </ligand>
</feature>
<feature type="binding site" evidence="21">
    <location>
        <position position="154"/>
    </location>
    <ligand>
        <name>NADP(+)</name>
        <dbReference type="ChEBI" id="CHEBI:58349"/>
    </ligand>
</feature>
<comment type="similarity">
    <text evidence="6">Belongs to the HTP reductase family.</text>
</comment>
<comment type="catalytic activity">
    <reaction evidence="15">
        <text>2,5-diamino-6-(1-D-ribitylamino)pyrimidin-4(3H)-one 5'-phosphate + NAD(+) = 2,5-diamino-6-(1-D-ribosylamino)pyrimidin-4(3H)-one 5'-phosphate + NADH + H(+)</text>
        <dbReference type="Rhea" id="RHEA:27274"/>
        <dbReference type="ChEBI" id="CHEBI:15378"/>
        <dbReference type="ChEBI" id="CHEBI:57540"/>
        <dbReference type="ChEBI" id="CHEBI:57945"/>
        <dbReference type="ChEBI" id="CHEBI:58890"/>
        <dbReference type="ChEBI" id="CHEBI:59545"/>
        <dbReference type="EC" id="1.1.1.302"/>
    </reaction>
</comment>
<dbReference type="InterPro" id="IPR016193">
    <property type="entry name" value="Cytidine_deaminase-like"/>
</dbReference>
<dbReference type="eggNOG" id="COG1985">
    <property type="taxonomic scope" value="Bacteria"/>
</dbReference>
<feature type="binding site" evidence="22">
    <location>
        <position position="50"/>
    </location>
    <ligand>
        <name>Zn(2+)</name>
        <dbReference type="ChEBI" id="CHEBI:29105"/>
        <note>catalytic</note>
    </ligand>
</feature>
<keyword evidence="14" id="KW-0511">Multifunctional enzyme</keyword>
<dbReference type="OrthoDB" id="9800865at2"/>
<feature type="binding site" evidence="21">
    <location>
        <position position="168"/>
    </location>
    <ligand>
        <name>substrate</name>
    </ligand>
</feature>
<comment type="catalytic activity">
    <reaction evidence="18 19">
        <text>2,5-diamino-6-hydroxy-4-(5-phosphoribosylamino)-pyrimidine + H2O + H(+) = 5-amino-6-(5-phospho-D-ribosylamino)uracil + NH4(+)</text>
        <dbReference type="Rhea" id="RHEA:21868"/>
        <dbReference type="ChEBI" id="CHEBI:15377"/>
        <dbReference type="ChEBI" id="CHEBI:15378"/>
        <dbReference type="ChEBI" id="CHEBI:28938"/>
        <dbReference type="ChEBI" id="CHEBI:58453"/>
        <dbReference type="ChEBI" id="CHEBI:58614"/>
        <dbReference type="EC" id="3.5.4.26"/>
    </reaction>
</comment>
<evidence type="ECO:0000256" key="10">
    <source>
        <dbReference type="ARBA" id="ARBA00022801"/>
    </source>
</evidence>
<dbReference type="CDD" id="cd01284">
    <property type="entry name" value="Riboflavin_deaminase-reductase"/>
    <property type="match status" value="1"/>
</dbReference>
<dbReference type="EC" id="3.5.4.26" evidence="19"/>
<evidence type="ECO:0000256" key="20">
    <source>
        <dbReference type="PIRSR" id="PIRSR006769-1"/>
    </source>
</evidence>
<organism evidence="24 25">
    <name type="scientific">Halobacteroides halobius (strain ATCC 35273 / DSM 5150 / MD-1)</name>
    <dbReference type="NCBI Taxonomy" id="748449"/>
    <lineage>
        <taxon>Bacteria</taxon>
        <taxon>Bacillati</taxon>
        <taxon>Bacillota</taxon>
        <taxon>Clostridia</taxon>
        <taxon>Halanaerobiales</taxon>
        <taxon>Halobacteroidaceae</taxon>
        <taxon>Halobacteroides</taxon>
    </lineage>
</organism>
<feature type="binding site" evidence="21">
    <location>
        <position position="170"/>
    </location>
    <ligand>
        <name>NADP(+)</name>
        <dbReference type="ChEBI" id="CHEBI:58349"/>
    </ligand>
</feature>
<evidence type="ECO:0000256" key="2">
    <source>
        <dbReference type="ARBA" id="ARBA00004882"/>
    </source>
</evidence>
<feature type="binding site" evidence="21">
    <location>
        <begin position="294"/>
        <end position="300"/>
    </location>
    <ligand>
        <name>NADP(+)</name>
        <dbReference type="ChEBI" id="CHEBI:58349"/>
    </ligand>
</feature>
<feature type="binding site" evidence="21">
    <location>
        <position position="184"/>
    </location>
    <ligand>
        <name>substrate</name>
    </ligand>
</feature>
<evidence type="ECO:0000256" key="17">
    <source>
        <dbReference type="ARBA" id="ARBA00049861"/>
    </source>
</evidence>
<dbReference type="PROSITE" id="PS51747">
    <property type="entry name" value="CYT_DCMP_DEAMINASES_2"/>
    <property type="match status" value="1"/>
</dbReference>
<keyword evidence="10 19" id="KW-0378">Hydrolase</keyword>
<accession>L0K9T8</accession>
<proteinExistence type="inferred from homology"/>
<dbReference type="STRING" id="748449.Halha_0892"/>
<evidence type="ECO:0000313" key="24">
    <source>
        <dbReference type="EMBL" id="AGB40858.1"/>
    </source>
</evidence>
<evidence type="ECO:0000256" key="19">
    <source>
        <dbReference type="PIRNR" id="PIRNR006769"/>
    </source>
</evidence>
<evidence type="ECO:0000256" key="11">
    <source>
        <dbReference type="ARBA" id="ARBA00022833"/>
    </source>
</evidence>
<dbReference type="InterPro" id="IPR002734">
    <property type="entry name" value="RibDG_C"/>
</dbReference>
<feature type="binding site" evidence="21">
    <location>
        <position position="200"/>
    </location>
    <ligand>
        <name>NADP(+)</name>
        <dbReference type="ChEBI" id="CHEBI:58349"/>
    </ligand>
</feature>
<comment type="pathway">
    <text evidence="3 19">Cofactor biosynthesis; riboflavin biosynthesis; 5-amino-6-(D-ribitylamino)uracil from GTP: step 3/4.</text>
</comment>
<evidence type="ECO:0000256" key="1">
    <source>
        <dbReference type="ARBA" id="ARBA00002151"/>
    </source>
</evidence>